<dbReference type="InterPro" id="IPR003594">
    <property type="entry name" value="HATPase_dom"/>
</dbReference>
<keyword evidence="9" id="KW-0902">Two-component regulatory system</keyword>
<evidence type="ECO:0000256" key="1">
    <source>
        <dbReference type="ARBA" id="ARBA00000085"/>
    </source>
</evidence>
<evidence type="ECO:0000313" key="15">
    <source>
        <dbReference type="Proteomes" id="UP000626026"/>
    </source>
</evidence>
<dbReference type="Pfam" id="PF00512">
    <property type="entry name" value="HisKA"/>
    <property type="match status" value="1"/>
</dbReference>
<dbReference type="InterPro" id="IPR036890">
    <property type="entry name" value="HATPase_C_sf"/>
</dbReference>
<evidence type="ECO:0000256" key="3">
    <source>
        <dbReference type="ARBA" id="ARBA00012438"/>
    </source>
</evidence>
<dbReference type="PANTHER" id="PTHR45436:SF15">
    <property type="entry name" value="SENSOR HISTIDINE KINASE CUSS"/>
    <property type="match status" value="1"/>
</dbReference>
<dbReference type="Gene3D" id="1.10.287.130">
    <property type="match status" value="1"/>
</dbReference>
<keyword evidence="7 14" id="KW-0418">Kinase</keyword>
<feature type="transmembrane region" description="Helical" evidence="11">
    <location>
        <begin position="165"/>
        <end position="184"/>
    </location>
</feature>
<dbReference type="PANTHER" id="PTHR45436">
    <property type="entry name" value="SENSOR HISTIDINE KINASE YKOH"/>
    <property type="match status" value="1"/>
</dbReference>
<comment type="caution">
    <text evidence="14">The sequence shown here is derived from an EMBL/GenBank/DDBJ whole genome shotgun (WGS) entry which is preliminary data.</text>
</comment>
<dbReference type="CDD" id="cd00075">
    <property type="entry name" value="HATPase"/>
    <property type="match status" value="1"/>
</dbReference>
<keyword evidence="10 11" id="KW-0472">Membrane</keyword>
<keyword evidence="5" id="KW-0808">Transferase</keyword>
<evidence type="ECO:0000256" key="7">
    <source>
        <dbReference type="ARBA" id="ARBA00022777"/>
    </source>
</evidence>
<evidence type="ECO:0000256" key="11">
    <source>
        <dbReference type="SAM" id="Phobius"/>
    </source>
</evidence>
<dbReference type="InterPro" id="IPR036097">
    <property type="entry name" value="HisK_dim/P_sf"/>
</dbReference>
<name>A0ABR7RR59_9PROT</name>
<comment type="subcellular location">
    <subcellularLocation>
        <location evidence="2">Membrane</location>
        <topology evidence="2">Multi-pass membrane protein</topology>
    </subcellularLocation>
</comment>
<dbReference type="SUPFAM" id="SSF47384">
    <property type="entry name" value="Homodimeric domain of signal transducing histidine kinase"/>
    <property type="match status" value="1"/>
</dbReference>
<dbReference type="SUPFAM" id="SSF55874">
    <property type="entry name" value="ATPase domain of HSP90 chaperone/DNA topoisomerase II/histidine kinase"/>
    <property type="match status" value="1"/>
</dbReference>
<dbReference type="EMBL" id="JACTVA010000038">
    <property type="protein sequence ID" value="MBC9208764.1"/>
    <property type="molecule type" value="Genomic_DNA"/>
</dbReference>
<dbReference type="PRINTS" id="PR00344">
    <property type="entry name" value="BCTRLSENSOR"/>
</dbReference>
<keyword evidence="4" id="KW-0597">Phosphoprotein</keyword>
<keyword evidence="8 11" id="KW-1133">Transmembrane helix</keyword>
<evidence type="ECO:0000256" key="10">
    <source>
        <dbReference type="ARBA" id="ARBA00023136"/>
    </source>
</evidence>
<dbReference type="Proteomes" id="UP000626026">
    <property type="component" value="Unassembled WGS sequence"/>
</dbReference>
<dbReference type="PROSITE" id="PS50885">
    <property type="entry name" value="HAMP"/>
    <property type="match status" value="1"/>
</dbReference>
<dbReference type="Gene3D" id="3.30.565.10">
    <property type="entry name" value="Histidine kinase-like ATPase, C-terminal domain"/>
    <property type="match status" value="1"/>
</dbReference>
<dbReference type="InterPro" id="IPR003660">
    <property type="entry name" value="HAMP_dom"/>
</dbReference>
<evidence type="ECO:0000256" key="4">
    <source>
        <dbReference type="ARBA" id="ARBA00022553"/>
    </source>
</evidence>
<dbReference type="GO" id="GO:0016301">
    <property type="term" value="F:kinase activity"/>
    <property type="evidence" value="ECO:0007669"/>
    <property type="project" value="UniProtKB-KW"/>
</dbReference>
<dbReference type="PROSITE" id="PS50109">
    <property type="entry name" value="HIS_KIN"/>
    <property type="match status" value="1"/>
</dbReference>
<evidence type="ECO:0000256" key="6">
    <source>
        <dbReference type="ARBA" id="ARBA00022692"/>
    </source>
</evidence>
<evidence type="ECO:0000259" key="13">
    <source>
        <dbReference type="PROSITE" id="PS50885"/>
    </source>
</evidence>
<accession>A0ABR7RR59</accession>
<dbReference type="InterPro" id="IPR050428">
    <property type="entry name" value="TCS_sensor_his_kinase"/>
</dbReference>
<keyword evidence="6 11" id="KW-0812">Transmembrane</keyword>
<organism evidence="14 15">
    <name type="scientific">Teichococcus aerophilus</name>
    <dbReference type="NCBI Taxonomy" id="1224513"/>
    <lineage>
        <taxon>Bacteria</taxon>
        <taxon>Pseudomonadati</taxon>
        <taxon>Pseudomonadota</taxon>
        <taxon>Alphaproteobacteria</taxon>
        <taxon>Acetobacterales</taxon>
        <taxon>Roseomonadaceae</taxon>
        <taxon>Roseomonas</taxon>
    </lineage>
</organism>
<evidence type="ECO:0000259" key="12">
    <source>
        <dbReference type="PROSITE" id="PS50109"/>
    </source>
</evidence>
<keyword evidence="15" id="KW-1185">Reference proteome</keyword>
<evidence type="ECO:0000256" key="5">
    <source>
        <dbReference type="ARBA" id="ARBA00022679"/>
    </source>
</evidence>
<proteinExistence type="predicted"/>
<dbReference type="SMART" id="SM00387">
    <property type="entry name" value="HATPase_c"/>
    <property type="match status" value="1"/>
</dbReference>
<protein>
    <recommendedName>
        <fullName evidence="3">histidine kinase</fullName>
        <ecNumber evidence="3">2.7.13.3</ecNumber>
    </recommendedName>
</protein>
<sequence>MTRRPVSITAGATLAFLASLAVAAALLLALLPMRNNAVIQRLETRSLVARAEMIAQHLQQDESGNWRLELPQEVAAAFSIVYGRASYAIVTAEGDFLMGAGAAAPLAIPAPTLQGFTLERNGRELQGVALPATVDGKQLSIQVAEDLRHPDVLLDDAADGLTRDIAWLVLPVFLALSAILMLALRRVRKPLRMLAARAENLSPARPGERLPEEDVPVELLPLVRRLNGLLDRVEAAQAEQRGFVADAAHELRTPLAVLQAHMDLLRDREAAAALGQDLWVLERMVGQLLAIAELDDVALAPAGPVDLRQLAHDVAALLRPLAEARDVTIETRLPATRVTLPGQEEALAQAIANLLENAIGHAPEGSAVTLALRSDAGLHVLDVSDAGPGIPEHERKLIFRRFWRARRRQDSRRRGVGLGLAIVQRAAVIHGGSVAVEEAPGGGALFSLRLPAAPGTDATVGD</sequence>
<dbReference type="InterPro" id="IPR005467">
    <property type="entry name" value="His_kinase_dom"/>
</dbReference>
<dbReference type="InterPro" id="IPR004358">
    <property type="entry name" value="Sig_transdc_His_kin-like_C"/>
</dbReference>
<dbReference type="SMART" id="SM00388">
    <property type="entry name" value="HisKA"/>
    <property type="match status" value="1"/>
</dbReference>
<gene>
    <name evidence="14" type="ORF">IBL26_18080</name>
</gene>
<dbReference type="EC" id="2.7.13.3" evidence="3"/>
<comment type="catalytic activity">
    <reaction evidence="1">
        <text>ATP + protein L-histidine = ADP + protein N-phospho-L-histidine.</text>
        <dbReference type="EC" id="2.7.13.3"/>
    </reaction>
</comment>
<evidence type="ECO:0000256" key="8">
    <source>
        <dbReference type="ARBA" id="ARBA00022989"/>
    </source>
</evidence>
<dbReference type="CDD" id="cd00082">
    <property type="entry name" value="HisKA"/>
    <property type="match status" value="1"/>
</dbReference>
<feature type="domain" description="HAMP" evidence="13">
    <location>
        <begin position="185"/>
        <end position="238"/>
    </location>
</feature>
<evidence type="ECO:0000256" key="2">
    <source>
        <dbReference type="ARBA" id="ARBA00004141"/>
    </source>
</evidence>
<evidence type="ECO:0000313" key="14">
    <source>
        <dbReference type="EMBL" id="MBC9208764.1"/>
    </source>
</evidence>
<dbReference type="RefSeq" id="WP_187785914.1">
    <property type="nucleotide sequence ID" value="NZ_JACTVA010000038.1"/>
</dbReference>
<dbReference type="Pfam" id="PF02518">
    <property type="entry name" value="HATPase_c"/>
    <property type="match status" value="1"/>
</dbReference>
<feature type="domain" description="Histidine kinase" evidence="12">
    <location>
        <begin position="246"/>
        <end position="454"/>
    </location>
</feature>
<dbReference type="InterPro" id="IPR003661">
    <property type="entry name" value="HisK_dim/P_dom"/>
</dbReference>
<evidence type="ECO:0000256" key="9">
    <source>
        <dbReference type="ARBA" id="ARBA00023012"/>
    </source>
</evidence>
<reference evidence="14 15" key="1">
    <citation type="journal article" date="2013" name="Int. J. Syst. Evol. Microbiol.">
        <title>Roseomonas aerophila sp. nov., isolated from air.</title>
        <authorList>
            <person name="Kim S.J."/>
            <person name="Weon H.Y."/>
            <person name="Ahn J.H."/>
            <person name="Hong S.B."/>
            <person name="Seok S.J."/>
            <person name="Whang K.S."/>
            <person name="Kwon S.W."/>
        </authorList>
    </citation>
    <scope>NUCLEOTIDE SEQUENCE [LARGE SCALE GENOMIC DNA]</scope>
    <source>
        <strain evidence="14 15">NBRC 108923</strain>
    </source>
</reference>